<reference evidence="2 3" key="1">
    <citation type="journal article" date="2014" name="Curr. Biol.">
        <title>The genome of the clonal raider ant Cerapachys biroi.</title>
        <authorList>
            <person name="Oxley P.R."/>
            <person name="Ji L."/>
            <person name="Fetter-Pruneda I."/>
            <person name="McKenzie S.K."/>
            <person name="Li C."/>
            <person name="Hu H."/>
            <person name="Zhang G."/>
            <person name="Kronauer D.J."/>
        </authorList>
    </citation>
    <scope>NUCLEOTIDE SEQUENCE [LARGE SCALE GENOMIC DNA]</scope>
</reference>
<dbReference type="InterPro" id="IPR036691">
    <property type="entry name" value="Endo/exonu/phosph_ase_sf"/>
</dbReference>
<evidence type="ECO:0000313" key="3">
    <source>
        <dbReference type="Proteomes" id="UP000053097"/>
    </source>
</evidence>
<evidence type="ECO:0000313" key="2">
    <source>
        <dbReference type="EMBL" id="EZA53899.1"/>
    </source>
</evidence>
<sequence>MKSKKAELANYIVPYDIVILTETKVSKDTAVYFSGYRTYKTKNVGSEDGIAILVKEDIKFEVIDEWKINSKNIEAIDIRVKSISRIFNFIAVYRKPYGNEKLETWNELLKFRGMEDCSIILGDFNAHHCTWNCADTDLNGERLYTFVNFCNSINRYTNISYMWNNMRIFKNVQRKINWNTWHNKDSESEIRRTIDELFPP</sequence>
<organism evidence="2 3">
    <name type="scientific">Ooceraea biroi</name>
    <name type="common">Clonal raider ant</name>
    <name type="synonym">Cerapachys biroi</name>
    <dbReference type="NCBI Taxonomy" id="2015173"/>
    <lineage>
        <taxon>Eukaryota</taxon>
        <taxon>Metazoa</taxon>
        <taxon>Ecdysozoa</taxon>
        <taxon>Arthropoda</taxon>
        <taxon>Hexapoda</taxon>
        <taxon>Insecta</taxon>
        <taxon>Pterygota</taxon>
        <taxon>Neoptera</taxon>
        <taxon>Endopterygota</taxon>
        <taxon>Hymenoptera</taxon>
        <taxon>Apocrita</taxon>
        <taxon>Aculeata</taxon>
        <taxon>Formicoidea</taxon>
        <taxon>Formicidae</taxon>
        <taxon>Dorylinae</taxon>
        <taxon>Ooceraea</taxon>
    </lineage>
</organism>
<dbReference type="GO" id="GO:0003824">
    <property type="term" value="F:catalytic activity"/>
    <property type="evidence" value="ECO:0007669"/>
    <property type="project" value="InterPro"/>
</dbReference>
<name>A0A026WFU7_OOCBI</name>
<dbReference type="OMA" id="AWNCINT"/>
<keyword evidence="3" id="KW-1185">Reference proteome</keyword>
<evidence type="ECO:0000259" key="1">
    <source>
        <dbReference type="Pfam" id="PF14529"/>
    </source>
</evidence>
<dbReference type="Pfam" id="PF14529">
    <property type="entry name" value="Exo_endo_phos_2"/>
    <property type="match status" value="1"/>
</dbReference>
<feature type="domain" description="Endonuclease/exonuclease/phosphatase" evidence="1">
    <location>
        <begin position="88"/>
        <end position="155"/>
    </location>
</feature>
<dbReference type="Proteomes" id="UP000053097">
    <property type="component" value="Unassembled WGS sequence"/>
</dbReference>
<dbReference type="SUPFAM" id="SSF56219">
    <property type="entry name" value="DNase I-like"/>
    <property type="match status" value="1"/>
</dbReference>
<dbReference type="Gene3D" id="3.60.10.10">
    <property type="entry name" value="Endonuclease/exonuclease/phosphatase"/>
    <property type="match status" value="1"/>
</dbReference>
<proteinExistence type="predicted"/>
<protein>
    <recommendedName>
        <fullName evidence="1">Endonuclease/exonuclease/phosphatase domain-containing protein</fullName>
    </recommendedName>
</protein>
<dbReference type="EMBL" id="KK107262">
    <property type="protein sequence ID" value="EZA53899.1"/>
    <property type="molecule type" value="Genomic_DNA"/>
</dbReference>
<accession>A0A026WFU7</accession>
<gene>
    <name evidence="2" type="ORF">X777_06602</name>
</gene>
<dbReference type="InterPro" id="IPR005135">
    <property type="entry name" value="Endo/exonuclease/phosphatase"/>
</dbReference>
<dbReference type="AlphaFoldDB" id="A0A026WFU7"/>